<dbReference type="Proteomes" id="UP001317870">
    <property type="component" value="Chromosome"/>
</dbReference>
<reference evidence="1 2" key="1">
    <citation type="submission" date="2022-11" db="EMBL/GenBank/DDBJ databases">
        <title>Genome Sequencing of Nocardia sp. ON39_IFM12276 and assembly.</title>
        <authorList>
            <person name="Shimojima M."/>
            <person name="Toyokawa M."/>
            <person name="Uesaka K."/>
        </authorList>
    </citation>
    <scope>NUCLEOTIDE SEQUENCE [LARGE SCALE GENOMIC DNA]</scope>
    <source>
        <strain evidence="1 2">IFM 12276</strain>
    </source>
</reference>
<proteinExistence type="predicted"/>
<dbReference type="RefSeq" id="WP_281874659.1">
    <property type="nucleotide sequence ID" value="NZ_AP026978.1"/>
</dbReference>
<protein>
    <submittedName>
        <fullName evidence="1">Uncharacterized protein</fullName>
    </submittedName>
</protein>
<name>A0ABM8D2E1_9NOCA</name>
<sequence>MVLEEERSRWQSLASEAKGGRLYLDPSVAKDCRDACDKQIQLYQDLRNDLLYMRKVTGLGRFDCADELANMLGAKAIGGDGDVDSALKEHIEVLTLIRDTIQISVDRIGAQDDSNARDTSNLLN</sequence>
<gene>
    <name evidence="1" type="ORF">IFM12276_45420</name>
</gene>
<dbReference type="EMBL" id="AP026978">
    <property type="protein sequence ID" value="BDU01514.1"/>
    <property type="molecule type" value="Genomic_DNA"/>
</dbReference>
<accession>A0ABM8D2E1</accession>
<organism evidence="1 2">
    <name type="scientific">Nocardia sputorum</name>
    <dbReference type="NCBI Taxonomy" id="2984338"/>
    <lineage>
        <taxon>Bacteria</taxon>
        <taxon>Bacillati</taxon>
        <taxon>Actinomycetota</taxon>
        <taxon>Actinomycetes</taxon>
        <taxon>Mycobacteriales</taxon>
        <taxon>Nocardiaceae</taxon>
        <taxon>Nocardia</taxon>
    </lineage>
</organism>
<evidence type="ECO:0000313" key="2">
    <source>
        <dbReference type="Proteomes" id="UP001317870"/>
    </source>
</evidence>
<keyword evidence="2" id="KW-1185">Reference proteome</keyword>
<evidence type="ECO:0000313" key="1">
    <source>
        <dbReference type="EMBL" id="BDU01514.1"/>
    </source>
</evidence>